<dbReference type="InterPro" id="IPR026354">
    <property type="entry name" value="4helix_suffix_dom"/>
</dbReference>
<dbReference type="PATRIC" id="fig|1609981.3.peg.792"/>
<feature type="compositionally biased region" description="Basic and acidic residues" evidence="1">
    <location>
        <begin position="134"/>
        <end position="166"/>
    </location>
</feature>
<feature type="compositionally biased region" description="Polar residues" evidence="1">
    <location>
        <begin position="188"/>
        <end position="199"/>
    </location>
</feature>
<name>A0A0G3EF20_9BACT</name>
<keyword evidence="2" id="KW-0413">Isomerase</keyword>
<organism evidence="2 3">
    <name type="scientific">Kiritimatiella glycovorans</name>
    <dbReference type="NCBI Taxonomy" id="1307763"/>
    <lineage>
        <taxon>Bacteria</taxon>
        <taxon>Pseudomonadati</taxon>
        <taxon>Kiritimatiellota</taxon>
        <taxon>Kiritimatiellia</taxon>
        <taxon>Kiritimatiellales</taxon>
        <taxon>Kiritimatiellaceae</taxon>
        <taxon>Kiritimatiella</taxon>
    </lineage>
</organism>
<evidence type="ECO:0000256" key="1">
    <source>
        <dbReference type="SAM" id="MobiDB-lite"/>
    </source>
</evidence>
<feature type="region of interest" description="Disordered" evidence="1">
    <location>
        <begin position="303"/>
        <end position="329"/>
    </location>
</feature>
<sequence>MNDSLIPAHGGYRRLKTFRLAGVIYDVTTLFCDRFLRPERRMREQMIQAARSGRQNIAEGSVDSATSKKSELKLTGVARGSLAELKLDFEDFLRQRDLPAWPPDHPALLRFRDLRCASLQEFRDWIADEWQREKRARKKEATRETGDTDTRTDTGDTDTRTVTDRHRPPRTGQSETLREDQMRFPSAGHQQPSRTGQSETLREDQMRLPSAGHQQPSRTGQSETLREDQMRFPSAGHQQPSRTGQSETLREDQMRFPSAGHQQPSRTGQSETLREDQMRFPSAGHQQPSRTGQSETLREDQMRFPSAGHQQPSRTGQSGSGDPLRESQCESVTVRVSVSPLSREKFAAVYAANGALSLLNVCLYLLDRQLRAQAAAFEREGGFTERLYRRRTRRRKSS</sequence>
<reference evidence="2 3" key="2">
    <citation type="journal article" date="2016" name="ISME J.">
        <title>Characterization of the first cultured representative of Verrucomicrobia subdivision 5 indicates the proposal of a novel phylum.</title>
        <authorList>
            <person name="Spring S."/>
            <person name="Bunk B."/>
            <person name="Sproer C."/>
            <person name="Schumann P."/>
            <person name="Rohde M."/>
            <person name="Tindall B.J."/>
            <person name="Klenk H.P."/>
        </authorList>
    </citation>
    <scope>NUCLEOTIDE SEQUENCE [LARGE SCALE GENOMIC DNA]</scope>
    <source>
        <strain evidence="2 3">L21-Fru-AB</strain>
    </source>
</reference>
<dbReference type="GO" id="GO:0016853">
    <property type="term" value="F:isomerase activity"/>
    <property type="evidence" value="ECO:0007669"/>
    <property type="project" value="UniProtKB-KW"/>
</dbReference>
<dbReference type="NCBIfam" id="TIGR04258">
    <property type="entry name" value="4helix_suffix"/>
    <property type="match status" value="1"/>
</dbReference>
<evidence type="ECO:0000313" key="2">
    <source>
        <dbReference type="EMBL" id="AKJ64027.1"/>
    </source>
</evidence>
<keyword evidence="3" id="KW-1185">Reference proteome</keyword>
<dbReference type="EMBL" id="CP010904">
    <property type="protein sequence ID" value="AKJ64027.1"/>
    <property type="molecule type" value="Genomic_DNA"/>
</dbReference>
<dbReference type="Gene3D" id="1.20.1440.60">
    <property type="entry name" value="23S rRNA-intervening sequence"/>
    <property type="match status" value="1"/>
</dbReference>
<protein>
    <submittedName>
        <fullName evidence="2">DNA topoisomerase type IA Zn finger protein</fullName>
    </submittedName>
</protein>
<accession>A0A0G3EF20</accession>
<feature type="compositionally biased region" description="Polar residues" evidence="1">
    <location>
        <begin position="212"/>
        <end position="223"/>
    </location>
</feature>
<feature type="region of interest" description="Disordered" evidence="1">
    <location>
        <begin position="134"/>
        <end position="225"/>
    </location>
</feature>
<dbReference type="NCBIfam" id="TIGR02436">
    <property type="entry name" value="four helix bundle protein"/>
    <property type="match status" value="1"/>
</dbReference>
<dbReference type="SUPFAM" id="SSF158446">
    <property type="entry name" value="IVS-encoded protein-like"/>
    <property type="match status" value="1"/>
</dbReference>
<dbReference type="AlphaFoldDB" id="A0A0G3EF20"/>
<gene>
    <name evidence="2" type="ORF">L21SP4_00760</name>
</gene>
<dbReference type="STRING" id="1307763.L21SP4_00760"/>
<dbReference type="KEGG" id="vbl:L21SP4_00760"/>
<evidence type="ECO:0000313" key="3">
    <source>
        <dbReference type="Proteomes" id="UP000035268"/>
    </source>
</evidence>
<dbReference type="InterPro" id="IPR012657">
    <property type="entry name" value="23S_rRNA-intervening_sequence"/>
</dbReference>
<reference evidence="3" key="1">
    <citation type="submission" date="2015-02" db="EMBL/GenBank/DDBJ databases">
        <title>Description and complete genome sequence of the first cultured representative of the subdivision 5 of the Verrucomicrobia phylum.</title>
        <authorList>
            <person name="Spring S."/>
            <person name="Bunk B."/>
            <person name="Sproer C."/>
            <person name="Klenk H.-P."/>
        </authorList>
    </citation>
    <scope>NUCLEOTIDE SEQUENCE [LARGE SCALE GENOMIC DNA]</scope>
    <source>
        <strain evidence="3">L21-Fru-AB</strain>
    </source>
</reference>
<dbReference type="InterPro" id="IPR036583">
    <property type="entry name" value="23S_rRNA_IVS_sf"/>
</dbReference>
<feature type="compositionally biased region" description="Polar residues" evidence="1">
    <location>
        <begin position="308"/>
        <end position="317"/>
    </location>
</feature>
<proteinExistence type="predicted"/>
<dbReference type="Proteomes" id="UP000035268">
    <property type="component" value="Chromosome"/>
</dbReference>